<dbReference type="KEGG" id="puo:RZN69_18805"/>
<organism evidence="3 4">
    <name type="scientific">Rubellicoccus peritrichatus</name>
    <dbReference type="NCBI Taxonomy" id="3080537"/>
    <lineage>
        <taxon>Bacteria</taxon>
        <taxon>Pseudomonadati</taxon>
        <taxon>Verrucomicrobiota</taxon>
        <taxon>Opitutia</taxon>
        <taxon>Puniceicoccales</taxon>
        <taxon>Cerasicoccaceae</taxon>
        <taxon>Rubellicoccus</taxon>
    </lineage>
</organism>
<evidence type="ECO:0000313" key="3">
    <source>
        <dbReference type="EMBL" id="WOO40676.1"/>
    </source>
</evidence>
<name>A0AAQ3L870_9BACT</name>
<dbReference type="RefSeq" id="WP_317832808.1">
    <property type="nucleotide sequence ID" value="NZ_CP136920.1"/>
</dbReference>
<dbReference type="InterPro" id="IPR025641">
    <property type="entry name" value="DUF4340"/>
</dbReference>
<proteinExistence type="predicted"/>
<reference evidence="3 4" key="1">
    <citation type="submission" date="2023-10" db="EMBL/GenBank/DDBJ databases">
        <title>Rubellicoccus peritrichatus gen. nov., sp. nov., isolated from an algae of coral reef tank.</title>
        <authorList>
            <person name="Luo J."/>
        </authorList>
    </citation>
    <scope>NUCLEOTIDE SEQUENCE [LARGE SCALE GENOMIC DNA]</scope>
    <source>
        <strain evidence="3 4">CR14</strain>
    </source>
</reference>
<gene>
    <name evidence="3" type="ORF">RZN69_18805</name>
</gene>
<protein>
    <submittedName>
        <fullName evidence="3">DUF4340 domain-containing protein</fullName>
    </submittedName>
</protein>
<dbReference type="Pfam" id="PF14238">
    <property type="entry name" value="DUF4340"/>
    <property type="match status" value="2"/>
</dbReference>
<evidence type="ECO:0000256" key="1">
    <source>
        <dbReference type="SAM" id="MobiDB-lite"/>
    </source>
</evidence>
<dbReference type="AlphaFoldDB" id="A0AAQ3L870"/>
<feature type="compositionally biased region" description="Pro residues" evidence="1">
    <location>
        <begin position="641"/>
        <end position="651"/>
    </location>
</feature>
<evidence type="ECO:0000259" key="2">
    <source>
        <dbReference type="Pfam" id="PF14238"/>
    </source>
</evidence>
<sequence length="673" mass="75149">MRIKFTVILLILNVAAFFYIYELERQSGPERDFTNKSAIILPDALTIDKITIETRNDDGETIRTLVRERNRWEIVKPFRWLANGNAVQRILTQLQFLEVETVIPIEDITDSGQTLADFGLEEPQITLKYTGTGGETTLKIGAPTKLGSRLYLLAPDGEQVLVVSRELLESIDVSLDNLRSSQIFDLPIFEIRSLRIVSGAQRIVMDKTGDTWQFETPVNVPADPEMVASTLGMLTASQALKLIPNSEVDQTRMGLTNPFMRVTLTGNERRETLILGDLVEGESTGKEDDAERYAQLETASADGTVFTVRATNFDWLVNATDELRERRFFNFKPDDITAIHITQGDSKITLQKLEKRSIEAADSWQVLVPGKAGTVISQPGDGEIINTLFTNLRELKAESFVSDAPSPADETSYGFDSPNAVIQLDNGQPLGLILGKVDKDNARMIYAKRESQPYVYSVTSRILGQVSANPLTYRSRVLEEQPPSARISRIQLIDLQDDKTLLDLSIDPDKQTWLQSMEGKPEEEQTAVLGLVDSIKEFTVKNYLYSEFKEVEAAPWRYKLLVDILLPGAENTQTITRTFFFSFRIRADRQIGGSPDADMTFTLTEALIDNLFELTFEEETPELPANEEEVKEAKTTEIPDKPNPSGPPPGPGKEKAVKPENTTTPTNAEGSGK</sequence>
<dbReference type="EMBL" id="CP136920">
    <property type="protein sequence ID" value="WOO40676.1"/>
    <property type="molecule type" value="Genomic_DNA"/>
</dbReference>
<feature type="domain" description="DUF4340" evidence="2">
    <location>
        <begin position="379"/>
        <end position="546"/>
    </location>
</feature>
<dbReference type="Proteomes" id="UP001304300">
    <property type="component" value="Chromosome"/>
</dbReference>
<evidence type="ECO:0000313" key="4">
    <source>
        <dbReference type="Proteomes" id="UP001304300"/>
    </source>
</evidence>
<keyword evidence="4" id="KW-1185">Reference proteome</keyword>
<accession>A0AAQ3L870</accession>
<feature type="compositionally biased region" description="Polar residues" evidence="1">
    <location>
        <begin position="660"/>
        <end position="673"/>
    </location>
</feature>
<feature type="region of interest" description="Disordered" evidence="1">
    <location>
        <begin position="617"/>
        <end position="673"/>
    </location>
</feature>
<feature type="domain" description="DUF4340" evidence="2">
    <location>
        <begin position="72"/>
        <end position="213"/>
    </location>
</feature>
<feature type="compositionally biased region" description="Acidic residues" evidence="1">
    <location>
        <begin position="617"/>
        <end position="630"/>
    </location>
</feature>
<feature type="compositionally biased region" description="Basic and acidic residues" evidence="1">
    <location>
        <begin position="631"/>
        <end position="640"/>
    </location>
</feature>